<keyword evidence="10 13" id="KW-0376">Hydrogen peroxide</keyword>
<evidence type="ECO:0000256" key="1">
    <source>
        <dbReference type="ARBA" id="ARBA00001971"/>
    </source>
</evidence>
<dbReference type="Proteomes" id="UP000019277">
    <property type="component" value="Unassembled WGS sequence"/>
</dbReference>
<dbReference type="GO" id="GO:0004096">
    <property type="term" value="F:catalase activity"/>
    <property type="evidence" value="ECO:0007669"/>
    <property type="project" value="UniProtKB-EC"/>
</dbReference>
<evidence type="ECO:0000256" key="7">
    <source>
        <dbReference type="ARBA" id="ARBA00022723"/>
    </source>
</evidence>
<accession>W7IU25</accession>
<keyword evidence="8 13" id="KW-0560">Oxidoreductase</keyword>
<dbReference type="EC" id="1.11.1.6" evidence="4 13"/>
<dbReference type="InterPro" id="IPR011614">
    <property type="entry name" value="Catalase_core"/>
</dbReference>
<feature type="compositionally biased region" description="Basic residues" evidence="14">
    <location>
        <begin position="1"/>
        <end position="10"/>
    </location>
</feature>
<feature type="region of interest" description="Disordered" evidence="14">
    <location>
        <begin position="1"/>
        <end position="45"/>
    </location>
</feature>
<keyword evidence="17" id="KW-1185">Reference proteome</keyword>
<dbReference type="GO" id="GO:0046872">
    <property type="term" value="F:metal ion binding"/>
    <property type="evidence" value="ECO:0007669"/>
    <property type="project" value="UniProtKB-KW"/>
</dbReference>
<dbReference type="InterPro" id="IPR024711">
    <property type="entry name" value="Catalase_clade1/3"/>
</dbReference>
<comment type="similarity">
    <text evidence="3 13">Belongs to the catalase family.</text>
</comment>
<protein>
    <recommendedName>
        <fullName evidence="4 13">Catalase</fullName>
        <ecNumber evidence="4 13">1.11.1.6</ecNumber>
    </recommendedName>
</protein>
<evidence type="ECO:0000256" key="8">
    <source>
        <dbReference type="ARBA" id="ARBA00023002"/>
    </source>
</evidence>
<evidence type="ECO:0000313" key="17">
    <source>
        <dbReference type="Proteomes" id="UP000019277"/>
    </source>
</evidence>
<dbReference type="GO" id="GO:0005737">
    <property type="term" value="C:cytoplasm"/>
    <property type="evidence" value="ECO:0007669"/>
    <property type="project" value="TreeGrafter"/>
</dbReference>
<comment type="caution">
    <text evidence="16">The sequence shown here is derived from an EMBL/GenBank/DDBJ whole genome shotgun (WGS) entry which is preliminary data.</text>
</comment>
<reference evidence="16 17" key="1">
    <citation type="journal article" date="2014" name="Genome Announc.">
        <title>Draft Genome Sequence of the Antitrypanosomally Active Sponge-Associated Bacterium Actinokineospora sp. Strain EG49.</title>
        <authorList>
            <person name="Harjes J."/>
            <person name="Ryu T."/>
            <person name="Abdelmohsen U.R."/>
            <person name="Moitinho-Silva L."/>
            <person name="Horn H."/>
            <person name="Ravasi T."/>
            <person name="Hentschel U."/>
        </authorList>
    </citation>
    <scope>NUCLEOTIDE SEQUENCE [LARGE SCALE GENOMIC DNA]</scope>
    <source>
        <strain evidence="16 17">EG49</strain>
    </source>
</reference>
<evidence type="ECO:0000256" key="3">
    <source>
        <dbReference type="ARBA" id="ARBA00005329"/>
    </source>
</evidence>
<evidence type="ECO:0000256" key="14">
    <source>
        <dbReference type="SAM" id="MobiDB-lite"/>
    </source>
</evidence>
<dbReference type="PANTHER" id="PTHR11465">
    <property type="entry name" value="CATALASE"/>
    <property type="match status" value="1"/>
</dbReference>
<dbReference type="Gene3D" id="2.40.180.10">
    <property type="entry name" value="Catalase core domain"/>
    <property type="match status" value="1"/>
</dbReference>
<feature type="active site" evidence="11">
    <location>
        <position position="170"/>
    </location>
</feature>
<dbReference type="GO" id="GO:0042744">
    <property type="term" value="P:hydrogen peroxide catabolic process"/>
    <property type="evidence" value="ECO:0007669"/>
    <property type="project" value="UniProtKB-KW"/>
</dbReference>
<feature type="compositionally biased region" description="Polar residues" evidence="14">
    <location>
        <begin position="23"/>
        <end position="38"/>
    </location>
</feature>
<comment type="function">
    <text evidence="2">Decomposes hydrogen peroxide into water and oxygen; serves to protect cells from the toxic effects of hydrogen peroxide.</text>
</comment>
<dbReference type="PANTHER" id="PTHR11465:SF23">
    <property type="entry name" value="CATALASE-2"/>
    <property type="match status" value="1"/>
</dbReference>
<evidence type="ECO:0000256" key="13">
    <source>
        <dbReference type="RuleBase" id="RU000498"/>
    </source>
</evidence>
<dbReference type="eggNOG" id="COG0753">
    <property type="taxonomic scope" value="Bacteria"/>
</dbReference>
<organism evidence="16 17">
    <name type="scientific">Actinokineospora spheciospongiae</name>
    <dbReference type="NCBI Taxonomy" id="909613"/>
    <lineage>
        <taxon>Bacteria</taxon>
        <taxon>Bacillati</taxon>
        <taxon>Actinomycetota</taxon>
        <taxon>Actinomycetes</taxon>
        <taxon>Pseudonocardiales</taxon>
        <taxon>Pseudonocardiaceae</taxon>
        <taxon>Actinokineospora</taxon>
    </lineage>
</organism>
<evidence type="ECO:0000256" key="5">
    <source>
        <dbReference type="ARBA" id="ARBA00022559"/>
    </source>
</evidence>
<dbReference type="PIRSF" id="PIRSF038928">
    <property type="entry name" value="Catalase_clade1-3"/>
    <property type="match status" value="1"/>
</dbReference>
<evidence type="ECO:0000256" key="9">
    <source>
        <dbReference type="ARBA" id="ARBA00023004"/>
    </source>
</evidence>
<dbReference type="PRINTS" id="PR00067">
    <property type="entry name" value="CATALASE"/>
</dbReference>
<dbReference type="PROSITE" id="PS00438">
    <property type="entry name" value="CATALASE_2"/>
    <property type="match status" value="1"/>
</dbReference>
<evidence type="ECO:0000256" key="4">
    <source>
        <dbReference type="ARBA" id="ARBA00012314"/>
    </source>
</evidence>
<dbReference type="PROSITE" id="PS00437">
    <property type="entry name" value="CATALASE_1"/>
    <property type="match status" value="1"/>
</dbReference>
<dbReference type="InterPro" id="IPR024708">
    <property type="entry name" value="Catalase_AS"/>
</dbReference>
<dbReference type="PROSITE" id="PS51402">
    <property type="entry name" value="CATALASE_3"/>
    <property type="match status" value="1"/>
</dbReference>
<feature type="active site" evidence="11">
    <location>
        <position position="92"/>
    </location>
</feature>
<dbReference type="InterPro" id="IPR018028">
    <property type="entry name" value="Catalase"/>
</dbReference>
<gene>
    <name evidence="16" type="ORF">UO65_4884</name>
</gene>
<keyword evidence="9 12" id="KW-0408">Iron</keyword>
<dbReference type="InterPro" id="IPR020835">
    <property type="entry name" value="Catalase_sf"/>
</dbReference>
<evidence type="ECO:0000313" key="16">
    <source>
        <dbReference type="EMBL" id="EWC59881.1"/>
    </source>
</evidence>
<sequence length="579" mass="65236">MAVRGRRGRCRGTGQTAEDDQCEGNTMTSASSQQQPSDSGRPVLTNRQGHVVYDNQNQRSVGARGPATLENYQFLEKISHFDRERIPERVVHARGATAFGYFEAYGTVGDEPVAKFTRAKLFQEKGKRTDVAVRFSTVAGGRDSSEVARDPRGFAVKFYTEDGNWDLVGNNLGVFFIRDAIKFPDLIHSQKPDPVTFERQDPNRVFDFISQTPEALHMVTLVFSPRGIPASYRTQQGFGVNTYKWVNQAGDTVLVKYHWSPKSGVRSHTAADAANVQANDLGSHTRDLYQAIERGEYPEWELKVQLMDDHDHPELDFDPLDDTKAWPEELFPLRAVGRMVLDRAPENFFLENEQIAFGTGVLVDGLDFSDDKMLVGRTFSYSDTQRYRVGPNYLQLPVNAPRTRVATNQRDGQMAYGVDLGEGQNPHVNYEPSILGGLREGEYPAHDEQGPELTGRLTRKRIPRTNDYAQPGERFRLSQEWERDDLVANLVDALGQCDRPVQERMVWHLLMAEDELGLRVGEGLGISPDDVRHLEPLPTQRLSDEEKARAANLGKNGPRDVEGHTMTHCVPNERVPVER</sequence>
<comment type="catalytic activity">
    <reaction evidence="13">
        <text>2 H2O2 = O2 + 2 H2O</text>
        <dbReference type="Rhea" id="RHEA:20309"/>
        <dbReference type="ChEBI" id="CHEBI:15377"/>
        <dbReference type="ChEBI" id="CHEBI:15379"/>
        <dbReference type="ChEBI" id="CHEBI:16240"/>
        <dbReference type="EC" id="1.11.1.6"/>
    </reaction>
</comment>
<dbReference type="SUPFAM" id="SSF56634">
    <property type="entry name" value="Heme-dependent catalase-like"/>
    <property type="match status" value="1"/>
</dbReference>
<evidence type="ECO:0000256" key="12">
    <source>
        <dbReference type="PIRSR" id="PIRSR038928-2"/>
    </source>
</evidence>
<dbReference type="SMART" id="SM01060">
    <property type="entry name" value="Catalase"/>
    <property type="match status" value="1"/>
</dbReference>
<evidence type="ECO:0000256" key="10">
    <source>
        <dbReference type="ARBA" id="ARBA00023324"/>
    </source>
</evidence>
<keyword evidence="7 12" id="KW-0479">Metal-binding</keyword>
<dbReference type="GO" id="GO:0020037">
    <property type="term" value="F:heme binding"/>
    <property type="evidence" value="ECO:0007669"/>
    <property type="project" value="InterPro"/>
</dbReference>
<dbReference type="EMBL" id="AYXG01000184">
    <property type="protein sequence ID" value="EWC59881.1"/>
    <property type="molecule type" value="Genomic_DNA"/>
</dbReference>
<dbReference type="AlphaFoldDB" id="W7IU25"/>
<dbReference type="GO" id="GO:0042542">
    <property type="term" value="P:response to hydrogen peroxide"/>
    <property type="evidence" value="ECO:0007669"/>
    <property type="project" value="TreeGrafter"/>
</dbReference>
<proteinExistence type="inferred from homology"/>
<dbReference type="PATRIC" id="fig|909613.9.peg.4882"/>
<keyword evidence="6 12" id="KW-0349">Heme</keyword>
<feature type="domain" description="Catalase core" evidence="15">
    <location>
        <begin position="45"/>
        <end position="439"/>
    </location>
</feature>
<feature type="binding site" description="axial binding residue" evidence="12">
    <location>
        <position position="381"/>
    </location>
    <ligand>
        <name>heme</name>
        <dbReference type="ChEBI" id="CHEBI:30413"/>
    </ligand>
    <ligandPart>
        <name>Fe</name>
        <dbReference type="ChEBI" id="CHEBI:18248"/>
    </ligandPart>
</feature>
<evidence type="ECO:0000256" key="2">
    <source>
        <dbReference type="ARBA" id="ARBA00002974"/>
    </source>
</evidence>
<dbReference type="CDD" id="cd08154">
    <property type="entry name" value="catalase_clade_1"/>
    <property type="match status" value="1"/>
</dbReference>
<dbReference type="Pfam" id="PF06628">
    <property type="entry name" value="Catalase-rel"/>
    <property type="match status" value="1"/>
</dbReference>
<name>W7IU25_9PSEU</name>
<dbReference type="InterPro" id="IPR002226">
    <property type="entry name" value="Catalase_haem_BS"/>
</dbReference>
<comment type="cofactor">
    <cofactor evidence="1 12">
        <name>heme</name>
        <dbReference type="ChEBI" id="CHEBI:30413"/>
    </cofactor>
</comment>
<evidence type="ECO:0000259" key="15">
    <source>
        <dbReference type="SMART" id="SM01060"/>
    </source>
</evidence>
<evidence type="ECO:0000256" key="11">
    <source>
        <dbReference type="PIRSR" id="PIRSR038928-1"/>
    </source>
</evidence>
<dbReference type="InterPro" id="IPR010582">
    <property type="entry name" value="Catalase_immune_responsive"/>
</dbReference>
<dbReference type="Pfam" id="PF00199">
    <property type="entry name" value="Catalase"/>
    <property type="match status" value="1"/>
</dbReference>
<evidence type="ECO:0000256" key="6">
    <source>
        <dbReference type="ARBA" id="ARBA00022617"/>
    </source>
</evidence>
<dbReference type="STRING" id="909613.UO65_4884"/>
<keyword evidence="5 13" id="KW-0575">Peroxidase</keyword>